<dbReference type="RefSeq" id="WP_381327946.1">
    <property type="nucleotide sequence ID" value="NZ_JBHTMM010000010.1"/>
</dbReference>
<organism evidence="1 2">
    <name type="scientific">Streptomyces kaempferi</name>
    <dbReference type="NCBI Taxonomy" id="333725"/>
    <lineage>
        <taxon>Bacteria</taxon>
        <taxon>Bacillati</taxon>
        <taxon>Actinomycetota</taxon>
        <taxon>Actinomycetes</taxon>
        <taxon>Kitasatosporales</taxon>
        <taxon>Streptomycetaceae</taxon>
        <taxon>Streptomyces</taxon>
    </lineage>
</organism>
<evidence type="ECO:0000313" key="1">
    <source>
        <dbReference type="EMBL" id="MFD1306280.1"/>
    </source>
</evidence>
<evidence type="ECO:0008006" key="3">
    <source>
        <dbReference type="Google" id="ProtNLM"/>
    </source>
</evidence>
<keyword evidence="2" id="KW-1185">Reference proteome</keyword>
<protein>
    <recommendedName>
        <fullName evidence="3">Pyridoxamine 5'-phosphate oxidase putative domain-containing protein</fullName>
    </recommendedName>
</protein>
<name>A0ABW3XBU6_9ACTN</name>
<proteinExistence type="predicted"/>
<dbReference type="Gene3D" id="2.30.110.10">
    <property type="entry name" value="Electron Transport, Fmn-binding Protein, Chain A"/>
    <property type="match status" value="1"/>
</dbReference>
<dbReference type="Proteomes" id="UP001597058">
    <property type="component" value="Unassembled WGS sequence"/>
</dbReference>
<reference evidence="2" key="1">
    <citation type="journal article" date="2019" name="Int. J. Syst. Evol. Microbiol.">
        <title>The Global Catalogue of Microorganisms (GCM) 10K type strain sequencing project: providing services to taxonomists for standard genome sequencing and annotation.</title>
        <authorList>
            <consortium name="The Broad Institute Genomics Platform"/>
            <consortium name="The Broad Institute Genome Sequencing Center for Infectious Disease"/>
            <person name="Wu L."/>
            <person name="Ma J."/>
        </authorList>
    </citation>
    <scope>NUCLEOTIDE SEQUENCE [LARGE SCALE GENOMIC DNA]</scope>
    <source>
        <strain evidence="2">CGMCC 4.7020</strain>
    </source>
</reference>
<sequence>MTSAPLRWPDAADPVIRGDLTVAVAYVTPAGGAVVTSVSPLGLGERENGLVGFTTSLGFPKKLERILRNPDVALAYHTREHGFAASDSYVLAQGAASVDLRPSPERLAELMRASGPFLGEVKRGPLWDWLLREYHQERVFVDVELKRVAVWENLAARGAKAVTGAAWPHHPAEQEAPRNGTGPRVELAAVARQIHRLPHRLLAYRGADGLPVIVPVKVTSHDEAGLHLDLPAGLLPPGGRRAGFLAHGFQPQCVGLGMRTLTGWLTVTEKDAIYAPHTSKGLAAPPYRTLLTVSNGLLAKYGVWRAQRDGTSARLQALAARRPTD</sequence>
<dbReference type="SUPFAM" id="SSF50475">
    <property type="entry name" value="FMN-binding split barrel"/>
    <property type="match status" value="1"/>
</dbReference>
<gene>
    <name evidence="1" type="ORF">ACFQ5X_10540</name>
</gene>
<comment type="caution">
    <text evidence="1">The sequence shown here is derived from an EMBL/GenBank/DDBJ whole genome shotgun (WGS) entry which is preliminary data.</text>
</comment>
<dbReference type="InterPro" id="IPR012349">
    <property type="entry name" value="Split_barrel_FMN-bd"/>
</dbReference>
<dbReference type="EMBL" id="JBHTMM010000010">
    <property type="protein sequence ID" value="MFD1306280.1"/>
    <property type="molecule type" value="Genomic_DNA"/>
</dbReference>
<evidence type="ECO:0000313" key="2">
    <source>
        <dbReference type="Proteomes" id="UP001597058"/>
    </source>
</evidence>
<accession>A0ABW3XBU6</accession>